<comment type="caution">
    <text evidence="2">The sequence shown here is derived from an EMBL/GenBank/DDBJ whole genome shotgun (WGS) entry which is preliminary data.</text>
</comment>
<feature type="region of interest" description="Disordered" evidence="1">
    <location>
        <begin position="257"/>
        <end position="283"/>
    </location>
</feature>
<proteinExistence type="predicted"/>
<sequence length="283" mass="32401">MVVSRDESRQEPEQESIVGRLQDPNQEAEGNEEDEAETLSFCDLPLYSDSAEWEKDSLSKVAAEPEQARGASTGPHRDQEDLFEFSSSEDLSISSVHHSGHIIFCGKLIPYGEPPPAAKNADDHIRKRPAKSKKRWFFRWKLRLFRKSRTSYSYRKLRSDKKKRSKPREVTDSKNLPLEKFRSVDGSARKVGAKGKWYFLVFGSARFPMEMELSDMRMRQSRRRSQASMVQSTDNAEKKIPRNWGLWRLLRTLSCSSSNNGDNHRSSAMVEASPNELHSNSSG</sequence>
<dbReference type="PANTHER" id="PTHR34130">
    <property type="entry name" value="OS08G0243800 PROTEIN"/>
    <property type="match status" value="1"/>
</dbReference>
<organism evidence="2 3">
    <name type="scientific">Eucalyptus globulus</name>
    <name type="common">Tasmanian blue gum</name>
    <dbReference type="NCBI Taxonomy" id="34317"/>
    <lineage>
        <taxon>Eukaryota</taxon>
        <taxon>Viridiplantae</taxon>
        <taxon>Streptophyta</taxon>
        <taxon>Embryophyta</taxon>
        <taxon>Tracheophyta</taxon>
        <taxon>Spermatophyta</taxon>
        <taxon>Magnoliopsida</taxon>
        <taxon>eudicotyledons</taxon>
        <taxon>Gunneridae</taxon>
        <taxon>Pentapetalae</taxon>
        <taxon>rosids</taxon>
        <taxon>malvids</taxon>
        <taxon>Myrtales</taxon>
        <taxon>Myrtaceae</taxon>
        <taxon>Myrtoideae</taxon>
        <taxon>Eucalypteae</taxon>
        <taxon>Eucalyptus</taxon>
    </lineage>
</organism>
<feature type="compositionally biased region" description="Basic and acidic residues" evidence="1">
    <location>
        <begin position="1"/>
        <end position="12"/>
    </location>
</feature>
<dbReference type="Proteomes" id="UP001634007">
    <property type="component" value="Unassembled WGS sequence"/>
</dbReference>
<dbReference type="AlphaFoldDB" id="A0ABD3IXT0"/>
<dbReference type="PANTHER" id="PTHR34130:SF8">
    <property type="entry name" value="TRANSMEMBRANE PROTEIN"/>
    <property type="match status" value="1"/>
</dbReference>
<evidence type="ECO:0000256" key="1">
    <source>
        <dbReference type="SAM" id="MobiDB-lite"/>
    </source>
</evidence>
<gene>
    <name evidence="2" type="ORF">ACJRO7_004034</name>
</gene>
<keyword evidence="3" id="KW-1185">Reference proteome</keyword>
<evidence type="ECO:0000313" key="3">
    <source>
        <dbReference type="Proteomes" id="UP001634007"/>
    </source>
</evidence>
<feature type="region of interest" description="Disordered" evidence="1">
    <location>
        <begin position="55"/>
        <end position="78"/>
    </location>
</feature>
<dbReference type="EMBL" id="JBJKBG010000010">
    <property type="protein sequence ID" value="KAL3719024.1"/>
    <property type="molecule type" value="Genomic_DNA"/>
</dbReference>
<evidence type="ECO:0000313" key="2">
    <source>
        <dbReference type="EMBL" id="KAL3719024.1"/>
    </source>
</evidence>
<name>A0ABD3IXT0_EUCGL</name>
<feature type="region of interest" description="Disordered" evidence="1">
    <location>
        <begin position="1"/>
        <end position="41"/>
    </location>
</feature>
<protein>
    <submittedName>
        <fullName evidence="2">Uncharacterized protein</fullName>
    </submittedName>
</protein>
<accession>A0ABD3IXT0</accession>
<reference evidence="2 3" key="1">
    <citation type="submission" date="2024-11" db="EMBL/GenBank/DDBJ databases">
        <title>Chromosome-level genome assembly of Eucalyptus globulus Labill. provides insights into its genome evolution.</title>
        <authorList>
            <person name="Li X."/>
        </authorList>
    </citation>
    <scope>NUCLEOTIDE SEQUENCE [LARGE SCALE GENOMIC DNA]</scope>
    <source>
        <strain evidence="2">CL2024</strain>
        <tissue evidence="2">Fresh tender leaves</tissue>
    </source>
</reference>